<dbReference type="AlphaFoldDB" id="A0A286G1B1"/>
<accession>A0A286G1B1</accession>
<evidence type="ECO:0000259" key="1">
    <source>
        <dbReference type="Pfam" id="PF13032"/>
    </source>
</evidence>
<dbReference type="EMBL" id="OCNH01000002">
    <property type="protein sequence ID" value="SOD89283.1"/>
    <property type="molecule type" value="Genomic_DNA"/>
</dbReference>
<gene>
    <name evidence="4" type="ORF">SAMN06269250_3011</name>
</gene>
<dbReference type="RefSeq" id="WP_097126610.1">
    <property type="nucleotide sequence ID" value="NZ_OCNH01000002.1"/>
</dbReference>
<evidence type="ECO:0000313" key="5">
    <source>
        <dbReference type="Proteomes" id="UP000219452"/>
    </source>
</evidence>
<proteinExistence type="predicted"/>
<dbReference type="InterPro" id="IPR025085">
    <property type="entry name" value="pPIWI_RE_X"/>
</dbReference>
<feature type="domain" description="Prokaryotic pPIWI-RE MID" evidence="3">
    <location>
        <begin position="461"/>
        <end position="582"/>
    </location>
</feature>
<evidence type="ECO:0000313" key="4">
    <source>
        <dbReference type="EMBL" id="SOD89283.1"/>
    </source>
</evidence>
<dbReference type="Pfam" id="PF13032">
    <property type="entry name" value="RNaseH_pPIWI_RE"/>
    <property type="match status" value="1"/>
</dbReference>
<sequence>MKYQNLQPLAFQPINFDSVPALSYHTLSFPERWYKELTECWKETRKNKNQAYVSLPVKSLNESVLALIPDLVYVKNPTFTDKVWLYSIAPIKTDYLLVMVKAWAITCLVDVEQDALQTVLDSFQSNELRWVYRTLSGGWQQEENGTAKPAGEYYNLLPYQLAADLTTQPLVIGGRKMVFKRCPMGIGTSGAELVSWPPMAYVYGKKKQTYYYSISLRITLQTVAFQTNPLIYVHVGVRRYISQNISFKGDIKSAFIHTPLSWLPGLVYENSVQIARVRSRANGKVDKDGKKEYELQWDDTLEAIINKLNLSNPLPPAQELLNQLPTYSFQHTEALLIHSTSISAAHPISVGLSATDKTAIIDTLKQRLSANWTPLGAYPRINTQPKLNQKNPFVPVKALFSEATLPQRQARIEDAVGQQTLSLRIIYQKESTRNALIRTLESCLGFSYEPQTETYKIGKCTLRLHIEQIGAIASELDNKETSKSTLRQRHAYFAAKATRLEEIRQHLPTLSDDQPAVGVLMELANNFDTNKDPKEALRQGMARVGYLTQFISAEAKLEDTLEHRAQRAVLDLLRQLGVLSCKPAFAIKGHSLPTPLHIFGLWIVRQNSRFLGRLAEFPLLLHIHPDTGKISVKLPNSTNKWVSYARAQRELACMDACVMEHPTQMNHIRDFLAKLPANALLITHAQKLRGIWKSIANSKLTLDTVDTRMGGESGQLGSLNPGLRLVRIREEGANEAPQVFAINEDVVGLSSGVFAMTDRVFASVGQKPGTATKAVKNASKLNSWTDSTGKIQPPNPTKYVWNHRVCEITVAAIQPEDNPAHWAAITHELRSLSLQFNDTTMLPLPLQLASLLEEYVTE</sequence>
<protein>
    <recommendedName>
        <fullName evidence="6">DUF3893 domain-containing protein</fullName>
    </recommendedName>
</protein>
<dbReference type="OrthoDB" id="499156at2"/>
<organism evidence="4 5">
    <name type="scientific">Spirosoma fluviale</name>
    <dbReference type="NCBI Taxonomy" id="1597977"/>
    <lineage>
        <taxon>Bacteria</taxon>
        <taxon>Pseudomonadati</taxon>
        <taxon>Bacteroidota</taxon>
        <taxon>Cytophagia</taxon>
        <taxon>Cytophagales</taxon>
        <taxon>Cytophagaceae</taxon>
        <taxon>Spirosoma</taxon>
    </lineage>
</organism>
<evidence type="ECO:0008006" key="6">
    <source>
        <dbReference type="Google" id="ProtNLM"/>
    </source>
</evidence>
<name>A0A286G1B1_9BACT</name>
<feature type="domain" description="pPIWI-RE RNaseH" evidence="1">
    <location>
        <begin position="599"/>
        <end position="857"/>
    </location>
</feature>
<dbReference type="Pfam" id="PF13111">
    <property type="entry name" value="pPIWI_RE_X"/>
    <property type="match status" value="1"/>
</dbReference>
<dbReference type="Proteomes" id="UP000219452">
    <property type="component" value="Unassembled WGS sequence"/>
</dbReference>
<keyword evidence="5" id="KW-1185">Reference proteome</keyword>
<dbReference type="InterPro" id="IPR040496">
    <property type="entry name" value="MID_pPIWI_RE"/>
</dbReference>
<feature type="domain" description="pPIWI-RE module N-terminal" evidence="2">
    <location>
        <begin position="22"/>
        <end position="397"/>
    </location>
</feature>
<dbReference type="Pfam" id="PF18157">
    <property type="entry name" value="MID_pPIWI_RE"/>
    <property type="match status" value="1"/>
</dbReference>
<evidence type="ECO:0000259" key="3">
    <source>
        <dbReference type="Pfam" id="PF18157"/>
    </source>
</evidence>
<reference evidence="5" key="1">
    <citation type="submission" date="2017-09" db="EMBL/GenBank/DDBJ databases">
        <authorList>
            <person name="Varghese N."/>
            <person name="Submissions S."/>
        </authorList>
    </citation>
    <scope>NUCLEOTIDE SEQUENCE [LARGE SCALE GENOMIC DNA]</scope>
    <source>
        <strain evidence="5">DSM 29961</strain>
    </source>
</reference>
<evidence type="ECO:0000259" key="2">
    <source>
        <dbReference type="Pfam" id="PF13111"/>
    </source>
</evidence>
<dbReference type="InterPro" id="IPR024996">
    <property type="entry name" value="RNaseH_pPIWI_RE"/>
</dbReference>